<proteinExistence type="predicted"/>
<dbReference type="EMBL" id="JABSTR010000005">
    <property type="protein sequence ID" value="KAH9371089.1"/>
    <property type="molecule type" value="Genomic_DNA"/>
</dbReference>
<dbReference type="Proteomes" id="UP000821853">
    <property type="component" value="Chromosome 3"/>
</dbReference>
<reference evidence="1 2" key="1">
    <citation type="journal article" date="2020" name="Cell">
        <title>Large-Scale Comparative Analyses of Tick Genomes Elucidate Their Genetic Diversity and Vector Capacities.</title>
        <authorList>
            <consortium name="Tick Genome and Microbiome Consortium (TIGMIC)"/>
            <person name="Jia N."/>
            <person name="Wang J."/>
            <person name="Shi W."/>
            <person name="Du L."/>
            <person name="Sun Y."/>
            <person name="Zhan W."/>
            <person name="Jiang J.F."/>
            <person name="Wang Q."/>
            <person name="Zhang B."/>
            <person name="Ji P."/>
            <person name="Bell-Sakyi L."/>
            <person name="Cui X.M."/>
            <person name="Yuan T.T."/>
            <person name="Jiang B.G."/>
            <person name="Yang W.F."/>
            <person name="Lam T.T."/>
            <person name="Chang Q.C."/>
            <person name="Ding S.J."/>
            <person name="Wang X.J."/>
            <person name="Zhu J.G."/>
            <person name="Ruan X.D."/>
            <person name="Zhao L."/>
            <person name="Wei J.T."/>
            <person name="Ye R.Z."/>
            <person name="Que T.C."/>
            <person name="Du C.H."/>
            <person name="Zhou Y.H."/>
            <person name="Cheng J.X."/>
            <person name="Dai P.F."/>
            <person name="Guo W.B."/>
            <person name="Han X.H."/>
            <person name="Huang E.J."/>
            <person name="Li L.F."/>
            <person name="Wei W."/>
            <person name="Gao Y.C."/>
            <person name="Liu J.Z."/>
            <person name="Shao H.Z."/>
            <person name="Wang X."/>
            <person name="Wang C.C."/>
            <person name="Yang T.C."/>
            <person name="Huo Q.B."/>
            <person name="Li W."/>
            <person name="Chen H.Y."/>
            <person name="Chen S.E."/>
            <person name="Zhou L.G."/>
            <person name="Ni X.B."/>
            <person name="Tian J.H."/>
            <person name="Sheng Y."/>
            <person name="Liu T."/>
            <person name="Pan Y.S."/>
            <person name="Xia L.Y."/>
            <person name="Li J."/>
            <person name="Zhao F."/>
            <person name="Cao W.C."/>
        </authorList>
    </citation>
    <scope>NUCLEOTIDE SEQUENCE [LARGE SCALE GENOMIC DNA]</scope>
    <source>
        <strain evidence="1">HaeL-2018</strain>
    </source>
</reference>
<accession>A0A9J6G8P8</accession>
<dbReference type="AlphaFoldDB" id="A0A9J6G8P8"/>
<name>A0A9J6G8P8_HAELO</name>
<gene>
    <name evidence="1" type="ORF">HPB48_018542</name>
</gene>
<keyword evidence="2" id="KW-1185">Reference proteome</keyword>
<evidence type="ECO:0000313" key="1">
    <source>
        <dbReference type="EMBL" id="KAH9371089.1"/>
    </source>
</evidence>
<evidence type="ECO:0000313" key="2">
    <source>
        <dbReference type="Proteomes" id="UP000821853"/>
    </source>
</evidence>
<organism evidence="1 2">
    <name type="scientific">Haemaphysalis longicornis</name>
    <name type="common">Bush tick</name>
    <dbReference type="NCBI Taxonomy" id="44386"/>
    <lineage>
        <taxon>Eukaryota</taxon>
        <taxon>Metazoa</taxon>
        <taxon>Ecdysozoa</taxon>
        <taxon>Arthropoda</taxon>
        <taxon>Chelicerata</taxon>
        <taxon>Arachnida</taxon>
        <taxon>Acari</taxon>
        <taxon>Parasitiformes</taxon>
        <taxon>Ixodida</taxon>
        <taxon>Ixodoidea</taxon>
        <taxon>Ixodidae</taxon>
        <taxon>Haemaphysalinae</taxon>
        <taxon>Haemaphysalis</taxon>
    </lineage>
</organism>
<dbReference type="VEuPathDB" id="VectorBase:HLOH_059367"/>
<comment type="caution">
    <text evidence="1">The sequence shown here is derived from an EMBL/GenBank/DDBJ whole genome shotgun (WGS) entry which is preliminary data.</text>
</comment>
<sequence>MIFLLYGIQEESVVREPLLRRPDMIYQPVRPREFWNQQPDMSRIEQVWLASCPRMTTMEAGQGDAVMKVCMGSKSNS</sequence>
<protein>
    <submittedName>
        <fullName evidence="1">Uncharacterized protein</fullName>
    </submittedName>
</protein>